<dbReference type="InterPro" id="IPR017938">
    <property type="entry name" value="Riboflavin_synthase-like_b-brl"/>
</dbReference>
<evidence type="ECO:0000256" key="1">
    <source>
        <dbReference type="ARBA" id="ARBA00001917"/>
    </source>
</evidence>
<evidence type="ECO:0000256" key="2">
    <source>
        <dbReference type="ARBA" id="ARBA00001971"/>
    </source>
</evidence>
<evidence type="ECO:0000256" key="12">
    <source>
        <dbReference type="ARBA" id="ARBA00023002"/>
    </source>
</evidence>
<dbReference type="PROSITE" id="PS00086">
    <property type="entry name" value="CYTOCHROME_P450"/>
    <property type="match status" value="1"/>
</dbReference>
<dbReference type="PROSITE" id="PS51384">
    <property type="entry name" value="FAD_FR"/>
    <property type="match status" value="1"/>
</dbReference>
<comment type="similarity">
    <text evidence="4">In the N-terminal section; belongs to the cytochrome P450 family.</text>
</comment>
<dbReference type="SUPFAM" id="SSF52218">
    <property type="entry name" value="Flavoproteins"/>
    <property type="match status" value="1"/>
</dbReference>
<sequence length="1055" mass="115643">MSATIPQPRRIPFIGNVTSLDKELPLRSFILLAQQYGDLYQLDIIGRKVIHVCTYALANEVSNDAKFLKAISPPLRQVRSLAGDGLFTAENDDPNWGLAHRLLMPAFGTAAIRGMFDDMCDICNQMLVKWERFGSSNIVDPTDDFTRVALDTLAFCTMSYRLNSFYYESPPAFGQAMASVLKESFARSTRLPVVQALKSSSNAKYQEEIDFMSNLAEQIVAERHAHPTDKKDLLNIMLSAKDSKTGQGLPEKNIIYNLLTFLIAGHETSSGTLSFVVYYLLKNPEAMRKLRAEIDSVVGDRPIQYEDLSKLHYLIAVMRETLRLSPTAPVRTVSALQDTVLGGKYSIKAGQFITLQAYCIHRDPLVWGEDAAEWKPERMLDGKFEALPPNAWQPFGYGARGCIGRPFAWQEIQLVLASIFQRFDVSLADPSYTLQLQQALTIKPKGFYIRATPRNTPRLYAAPSGPWRHEVSNDAPTSSPVPSPSGTQGTKPVYILYGSNTGTSESFAQRVATDAASHGFHATIGTLDSAVNNLPKDGPILIITASFEGQPADNAVSFIDWLTHLSGEELAGISFAVFGCGNQDWVQTYQRIPTICDDLLEKRGGKRLLVRGAGNAAEADFFQVFDDFEAKFWDTLSKVYSISSNGSAPSFEVKTLDAGSERAATLRQPDAALGSVVENRVLTSPGVPIKRHIEFELPEGFTFRSGDYLAILPHNPPTVVHRVLAHFGLSQEQQVIISSVGPTSLPVGKPVNLSKILSGYVELSQPATTRDLRALVEASSSDITTSTLTGLITKYTEKVLGGRISVLDLLELYPDIKLSLSAFLLLLPPMRVRQYSISSSPLFNPQHVTLTVSVLSAPARSDDTRSFLGVGSNYLASLVPGDRVQMSVRPSAVAFHPPADPAVPLIMFCAGSGLAPMRGFIQERAVQKESGRNVGPALLFFGCRGPADDYLYADSDLARWVKLGVVDVRPAFSKSPANSKDCKYIQDRVWHDREDVVQAYRAGAKLFACGSGAIAKEVKQKLIAIIQANDGIDEIQAAAKFDVLVEGRFATDVFD</sequence>
<dbReference type="SUPFAM" id="SSF48264">
    <property type="entry name" value="Cytochrome P450"/>
    <property type="match status" value="1"/>
</dbReference>
<comment type="caution">
    <text evidence="18">The sequence shown here is derived from an EMBL/GenBank/DDBJ whole genome shotgun (WGS) entry which is preliminary data.</text>
</comment>
<evidence type="ECO:0000256" key="15">
    <source>
        <dbReference type="SAM" id="MobiDB-lite"/>
    </source>
</evidence>
<dbReference type="CDD" id="cd06206">
    <property type="entry name" value="bifunctional_CYPOR"/>
    <property type="match status" value="1"/>
</dbReference>
<evidence type="ECO:0000256" key="4">
    <source>
        <dbReference type="ARBA" id="ARBA00010018"/>
    </source>
</evidence>
<keyword evidence="8" id="KW-0288">FMN</keyword>
<evidence type="ECO:0000256" key="13">
    <source>
        <dbReference type="ARBA" id="ARBA00023004"/>
    </source>
</evidence>
<keyword evidence="9" id="KW-0479">Metal-binding</keyword>
<dbReference type="Gene3D" id="1.10.630.10">
    <property type="entry name" value="Cytochrome P450"/>
    <property type="match status" value="1"/>
</dbReference>
<evidence type="ECO:0000256" key="11">
    <source>
        <dbReference type="ARBA" id="ARBA00022857"/>
    </source>
</evidence>
<organism evidence="18 19">
    <name type="scientific">Hohenbuehelia grisea</name>
    <dbReference type="NCBI Taxonomy" id="104357"/>
    <lineage>
        <taxon>Eukaryota</taxon>
        <taxon>Fungi</taxon>
        <taxon>Dikarya</taxon>
        <taxon>Basidiomycota</taxon>
        <taxon>Agaricomycotina</taxon>
        <taxon>Agaricomycetes</taxon>
        <taxon>Agaricomycetidae</taxon>
        <taxon>Agaricales</taxon>
        <taxon>Pleurotineae</taxon>
        <taxon>Pleurotaceae</taxon>
        <taxon>Hohenbuehelia</taxon>
    </lineage>
</organism>
<dbReference type="InterPro" id="IPR039261">
    <property type="entry name" value="FNR_nucleotide-bd"/>
</dbReference>
<evidence type="ECO:0000256" key="9">
    <source>
        <dbReference type="ARBA" id="ARBA00022723"/>
    </source>
</evidence>
<keyword evidence="5" id="KW-0813">Transport</keyword>
<dbReference type="EMBL" id="JASNQZ010000012">
    <property type="protein sequence ID" value="KAL0949758.1"/>
    <property type="molecule type" value="Genomic_DNA"/>
</dbReference>
<protein>
    <recommendedName>
        <fullName evidence="20">Cytochrome P450</fullName>
    </recommendedName>
</protein>
<dbReference type="Pfam" id="PF00175">
    <property type="entry name" value="NAD_binding_1"/>
    <property type="match status" value="1"/>
</dbReference>
<dbReference type="InterPro" id="IPR001128">
    <property type="entry name" value="Cyt_P450"/>
</dbReference>
<evidence type="ECO:0000256" key="7">
    <source>
        <dbReference type="ARBA" id="ARBA00022630"/>
    </source>
</evidence>
<comment type="cofactor">
    <cofactor evidence="2">
        <name>heme</name>
        <dbReference type="ChEBI" id="CHEBI:30413"/>
    </cofactor>
</comment>
<feature type="domain" description="FAD-binding FR-type" evidence="17">
    <location>
        <begin position="669"/>
        <end position="898"/>
    </location>
</feature>
<dbReference type="Gene3D" id="1.20.990.10">
    <property type="entry name" value="NADPH-cytochrome p450 Reductase, Chain A, domain 3"/>
    <property type="match status" value="1"/>
</dbReference>
<dbReference type="InterPro" id="IPR008254">
    <property type="entry name" value="Flavodoxin/NO_synth"/>
</dbReference>
<name>A0ABR3J2C6_9AGAR</name>
<accession>A0ABR3J2C6</accession>
<dbReference type="Pfam" id="PF00258">
    <property type="entry name" value="Flavodoxin_1"/>
    <property type="match status" value="1"/>
</dbReference>
<reference evidence="19" key="1">
    <citation type="submission" date="2024-06" db="EMBL/GenBank/DDBJ databases">
        <title>Multi-omics analyses provide insights into the biosynthesis of the anticancer antibiotic pleurotin in Hohenbuehelia grisea.</title>
        <authorList>
            <person name="Weaver J.A."/>
            <person name="Alberti F."/>
        </authorList>
    </citation>
    <scope>NUCLEOTIDE SEQUENCE [LARGE SCALE GENOMIC DNA]</scope>
    <source>
        <strain evidence="19">T-177</strain>
    </source>
</reference>
<evidence type="ECO:0000256" key="8">
    <source>
        <dbReference type="ARBA" id="ARBA00022643"/>
    </source>
</evidence>
<dbReference type="InterPro" id="IPR017972">
    <property type="entry name" value="Cyt_P450_CS"/>
</dbReference>
<dbReference type="PRINTS" id="PR00385">
    <property type="entry name" value="P450"/>
</dbReference>
<dbReference type="SUPFAM" id="SSF52343">
    <property type="entry name" value="Ferredoxin reductase-like, C-terminal NADP-linked domain"/>
    <property type="match status" value="1"/>
</dbReference>
<dbReference type="InterPro" id="IPR017927">
    <property type="entry name" value="FAD-bd_FR_type"/>
</dbReference>
<evidence type="ECO:0000256" key="6">
    <source>
        <dbReference type="ARBA" id="ARBA00022617"/>
    </source>
</evidence>
<dbReference type="PANTHER" id="PTHR19384:SF127">
    <property type="entry name" value="BIFUNCTIONAL CYTOCHROME P450_NADPH--P450 REDUCTASE"/>
    <property type="match status" value="1"/>
</dbReference>
<evidence type="ECO:0000256" key="3">
    <source>
        <dbReference type="ARBA" id="ARBA00001974"/>
    </source>
</evidence>
<dbReference type="InterPro" id="IPR023206">
    <property type="entry name" value="Bifunctional_P450_P450_red"/>
</dbReference>
<evidence type="ECO:0000313" key="18">
    <source>
        <dbReference type="EMBL" id="KAL0949758.1"/>
    </source>
</evidence>
<dbReference type="InterPro" id="IPR023173">
    <property type="entry name" value="NADPH_Cyt_P450_Rdtase_alpha"/>
</dbReference>
<dbReference type="PRINTS" id="PR00463">
    <property type="entry name" value="EP450I"/>
</dbReference>
<evidence type="ECO:0000259" key="17">
    <source>
        <dbReference type="PROSITE" id="PS51384"/>
    </source>
</evidence>
<dbReference type="Gene3D" id="3.40.50.360">
    <property type="match status" value="1"/>
</dbReference>
<dbReference type="InterPro" id="IPR001433">
    <property type="entry name" value="OxRdtase_FAD/NAD-bd"/>
</dbReference>
<evidence type="ECO:0000259" key="16">
    <source>
        <dbReference type="PROSITE" id="PS50902"/>
    </source>
</evidence>
<keyword evidence="13" id="KW-0408">Iron</keyword>
<keyword evidence="11" id="KW-0521">NADP</keyword>
<gene>
    <name evidence="18" type="ORF">HGRIS_009796</name>
</gene>
<dbReference type="InterPro" id="IPR002401">
    <property type="entry name" value="Cyt_P450_E_grp-I"/>
</dbReference>
<dbReference type="InterPro" id="IPR003097">
    <property type="entry name" value="CysJ-like_FAD-binding"/>
</dbReference>
<feature type="region of interest" description="Disordered" evidence="15">
    <location>
        <begin position="462"/>
        <end position="489"/>
    </location>
</feature>
<proteinExistence type="inferred from homology"/>
<dbReference type="Pfam" id="PF00667">
    <property type="entry name" value="FAD_binding_1"/>
    <property type="match status" value="1"/>
</dbReference>
<keyword evidence="7" id="KW-0285">Flavoprotein</keyword>
<dbReference type="Gene3D" id="3.40.50.80">
    <property type="entry name" value="Nucleotide-binding domain of ferredoxin-NADP reductase (FNR) module"/>
    <property type="match status" value="1"/>
</dbReference>
<keyword evidence="10" id="KW-0274">FAD</keyword>
<dbReference type="PROSITE" id="PS50902">
    <property type="entry name" value="FLAVODOXIN_LIKE"/>
    <property type="match status" value="1"/>
</dbReference>
<keyword evidence="12" id="KW-0560">Oxidoreductase</keyword>
<comment type="cofactor">
    <cofactor evidence="3">
        <name>FAD</name>
        <dbReference type="ChEBI" id="CHEBI:57692"/>
    </cofactor>
</comment>
<evidence type="ECO:0008006" key="20">
    <source>
        <dbReference type="Google" id="ProtNLM"/>
    </source>
</evidence>
<feature type="domain" description="Flavodoxin-like" evidence="16">
    <location>
        <begin position="493"/>
        <end position="640"/>
    </location>
</feature>
<dbReference type="Gene3D" id="2.40.30.10">
    <property type="entry name" value="Translation factors"/>
    <property type="match status" value="1"/>
</dbReference>
<keyword evidence="19" id="KW-1185">Reference proteome</keyword>
<dbReference type="PIRSF" id="PIRSF000209">
    <property type="entry name" value="Bifunctional_P450_P450R"/>
    <property type="match status" value="1"/>
</dbReference>
<keyword evidence="14" id="KW-0503">Monooxygenase</keyword>
<keyword evidence="6" id="KW-0349">Heme</keyword>
<comment type="cofactor">
    <cofactor evidence="1">
        <name>FMN</name>
        <dbReference type="ChEBI" id="CHEBI:58210"/>
    </cofactor>
</comment>
<evidence type="ECO:0000256" key="14">
    <source>
        <dbReference type="ARBA" id="ARBA00023033"/>
    </source>
</evidence>
<dbReference type="InterPro" id="IPR029039">
    <property type="entry name" value="Flavoprotein-like_sf"/>
</dbReference>
<dbReference type="InterPro" id="IPR036396">
    <property type="entry name" value="Cyt_P450_sf"/>
</dbReference>
<dbReference type="SUPFAM" id="SSF63380">
    <property type="entry name" value="Riboflavin synthase domain-like"/>
    <property type="match status" value="1"/>
</dbReference>
<evidence type="ECO:0000256" key="10">
    <source>
        <dbReference type="ARBA" id="ARBA00022827"/>
    </source>
</evidence>
<dbReference type="Proteomes" id="UP001556367">
    <property type="component" value="Unassembled WGS sequence"/>
</dbReference>
<evidence type="ECO:0000313" key="19">
    <source>
        <dbReference type="Proteomes" id="UP001556367"/>
    </source>
</evidence>
<dbReference type="Pfam" id="PF00067">
    <property type="entry name" value="p450"/>
    <property type="match status" value="1"/>
</dbReference>
<evidence type="ECO:0000256" key="5">
    <source>
        <dbReference type="ARBA" id="ARBA00022448"/>
    </source>
</evidence>
<dbReference type="CDD" id="cd11068">
    <property type="entry name" value="CYP120A1"/>
    <property type="match status" value="1"/>
</dbReference>
<dbReference type="PANTHER" id="PTHR19384">
    <property type="entry name" value="NITRIC OXIDE SYNTHASE-RELATED"/>
    <property type="match status" value="1"/>
</dbReference>